<dbReference type="EMBL" id="PDXA01000011">
    <property type="protein sequence ID" value="RYN53858.1"/>
    <property type="molecule type" value="Genomic_DNA"/>
</dbReference>
<feature type="region of interest" description="Disordered" evidence="1">
    <location>
        <begin position="218"/>
        <end position="265"/>
    </location>
</feature>
<gene>
    <name evidence="2" type="ORF">AA0114_g4058</name>
</gene>
<evidence type="ECO:0000313" key="3">
    <source>
        <dbReference type="Proteomes" id="UP000292402"/>
    </source>
</evidence>
<accession>A0A4Q4MKN3</accession>
<sequence>MYPESRCAPEIVSLEVGSGSDTEVLEAPLRYLRLISYYFNDHLHGTSEFFIVPNSSPFLFRIFLKFLKTGNLYRLDSDETMDRRFSFGTLIDIFEFAKDFEIDALRNAALNEFFLRIVDNPDRMPYKYISDIYEATSSDSSLRSLIVDVIVYIGTKQEMKEWKDDLPKEFMMNCLTAANEDEIVPFSGDRSEVEVMEWLNEMKGKLCNLFHVHDLGPEPESRQMRPFVKNRKSRLGKRARRRQEEETAREDSDEEGEMDPERQKLADDDAAERMRYLMEPLPARASLHHSNSDTISPAYEHTTAHQHQLDYQKPLANMKIVLATLCLSISTVMINAVAIPEENGSYTSLAARWSLDDLVLVNMTVYDPRFPGVTFTGDAKSVNQQMGHLKPGDFPDLFEPSEARSLAKWSTVGL</sequence>
<feature type="compositionally biased region" description="Basic residues" evidence="1">
    <location>
        <begin position="228"/>
        <end position="241"/>
    </location>
</feature>
<proteinExistence type="predicted"/>
<protein>
    <recommendedName>
        <fullName evidence="4">BTB domain-containing protein</fullName>
    </recommendedName>
</protein>
<organism evidence="2 3">
    <name type="scientific">Alternaria tenuissima</name>
    <dbReference type="NCBI Taxonomy" id="119927"/>
    <lineage>
        <taxon>Eukaryota</taxon>
        <taxon>Fungi</taxon>
        <taxon>Dikarya</taxon>
        <taxon>Ascomycota</taxon>
        <taxon>Pezizomycotina</taxon>
        <taxon>Dothideomycetes</taxon>
        <taxon>Pleosporomycetidae</taxon>
        <taxon>Pleosporales</taxon>
        <taxon>Pleosporineae</taxon>
        <taxon>Pleosporaceae</taxon>
        <taxon>Alternaria</taxon>
        <taxon>Alternaria sect. Alternaria</taxon>
        <taxon>Alternaria alternata complex</taxon>
    </lineage>
</organism>
<evidence type="ECO:0008006" key="4">
    <source>
        <dbReference type="Google" id="ProtNLM"/>
    </source>
</evidence>
<dbReference type="AlphaFoldDB" id="A0A4Q4MKN3"/>
<evidence type="ECO:0000313" key="2">
    <source>
        <dbReference type="EMBL" id="RYN53858.1"/>
    </source>
</evidence>
<evidence type="ECO:0000256" key="1">
    <source>
        <dbReference type="SAM" id="MobiDB-lite"/>
    </source>
</evidence>
<comment type="caution">
    <text evidence="2">The sequence shown here is derived from an EMBL/GenBank/DDBJ whole genome shotgun (WGS) entry which is preliminary data.</text>
</comment>
<name>A0A4Q4MKN3_9PLEO</name>
<reference evidence="3" key="1">
    <citation type="journal article" date="2019" name="bioRxiv">
        <title>Genomics, evolutionary history and diagnostics of the Alternaria alternata species group including apple and Asian pear pathotypes.</title>
        <authorList>
            <person name="Armitage A.D."/>
            <person name="Cockerton H.M."/>
            <person name="Sreenivasaprasad S."/>
            <person name="Woodhall J.W."/>
            <person name="Lane C.R."/>
            <person name="Harrison R.J."/>
            <person name="Clarkson J.P."/>
        </authorList>
    </citation>
    <scope>NUCLEOTIDE SEQUENCE [LARGE SCALE GENOMIC DNA]</scope>
    <source>
        <strain evidence="3">FERA 1082</strain>
    </source>
</reference>
<dbReference type="Proteomes" id="UP000292402">
    <property type="component" value="Unassembled WGS sequence"/>
</dbReference>